<dbReference type="AlphaFoldDB" id="A0A3B0Q635"/>
<evidence type="ECO:0000313" key="3">
    <source>
        <dbReference type="Proteomes" id="UP000258476"/>
    </source>
</evidence>
<feature type="region of interest" description="Disordered" evidence="1">
    <location>
        <begin position="1"/>
        <end position="52"/>
    </location>
</feature>
<gene>
    <name evidence="2" type="ORF">C834K_0062</name>
</gene>
<dbReference type="KEGG" id="chla:C834K_0062"/>
<dbReference type="EMBL" id="LS992154">
    <property type="protein sequence ID" value="SYX08547.1"/>
    <property type="molecule type" value="Genomic_DNA"/>
</dbReference>
<name>A0A3B0Q635_9CHLA</name>
<dbReference type="Proteomes" id="UP000258476">
    <property type="component" value="Chromosome"/>
</dbReference>
<organism evidence="2 3">
    <name type="scientific">Chlamydia poikilotherma</name>
    <dbReference type="NCBI Taxonomy" id="1967783"/>
    <lineage>
        <taxon>Bacteria</taxon>
        <taxon>Pseudomonadati</taxon>
        <taxon>Chlamydiota</taxon>
        <taxon>Chlamydiia</taxon>
        <taxon>Chlamydiales</taxon>
        <taxon>Chlamydiaceae</taxon>
        <taxon>Chlamydia/Chlamydophila group</taxon>
        <taxon>Chlamydia</taxon>
    </lineage>
</organism>
<evidence type="ECO:0000256" key="1">
    <source>
        <dbReference type="SAM" id="MobiDB-lite"/>
    </source>
</evidence>
<proteinExistence type="predicted"/>
<dbReference type="RefSeq" id="WP_174222212.1">
    <property type="nucleotide sequence ID" value="NZ_LS992154.1"/>
</dbReference>
<keyword evidence="3" id="KW-1185">Reference proteome</keyword>
<protein>
    <submittedName>
        <fullName evidence="2">Uncharacterized protein</fullName>
    </submittedName>
</protein>
<reference evidence="3" key="1">
    <citation type="submission" date="2017-11" db="EMBL/GenBank/DDBJ databases">
        <authorList>
            <person name="Seth-Smith MB H."/>
        </authorList>
    </citation>
    <scope>NUCLEOTIDE SEQUENCE [LARGE SCALE GENOMIC DNA]</scope>
</reference>
<accession>A0A3B0Q635</accession>
<feature type="compositionally biased region" description="Polar residues" evidence="1">
    <location>
        <begin position="1"/>
        <end position="31"/>
    </location>
</feature>
<sequence length="52" mass="5547">MPSPVDTQELPSATTESPSSRQTSTEPSSQHPPKILSGSLVVYPHEDNKPSS</sequence>
<evidence type="ECO:0000313" key="2">
    <source>
        <dbReference type="EMBL" id="SYX08547.1"/>
    </source>
</evidence>